<dbReference type="InterPro" id="IPR011083">
    <property type="entry name" value="Phage_tail_collar_dom"/>
</dbReference>
<proteinExistence type="predicted"/>
<protein>
    <submittedName>
        <fullName evidence="2">Microcystin-dependent protein</fullName>
    </submittedName>
</protein>
<organism evidence="2 3">
    <name type="scientific">Marinoscillum furvescens DSM 4134</name>
    <dbReference type="NCBI Taxonomy" id="1122208"/>
    <lineage>
        <taxon>Bacteria</taxon>
        <taxon>Pseudomonadati</taxon>
        <taxon>Bacteroidota</taxon>
        <taxon>Cytophagia</taxon>
        <taxon>Cytophagales</taxon>
        <taxon>Reichenbachiellaceae</taxon>
        <taxon>Marinoscillum</taxon>
    </lineage>
</organism>
<dbReference type="Gene3D" id="3.90.1340.10">
    <property type="entry name" value="Phage tail collar domain"/>
    <property type="match status" value="1"/>
</dbReference>
<reference evidence="2 3" key="1">
    <citation type="submission" date="2018-07" db="EMBL/GenBank/DDBJ databases">
        <title>Genomic Encyclopedia of Type Strains, Phase IV (KMG-IV): sequencing the most valuable type-strain genomes for metagenomic binning, comparative biology and taxonomic classification.</title>
        <authorList>
            <person name="Goeker M."/>
        </authorList>
    </citation>
    <scope>NUCLEOTIDE SEQUENCE [LARGE SCALE GENOMIC DNA]</scope>
    <source>
        <strain evidence="2 3">DSM 4134</strain>
    </source>
</reference>
<dbReference type="AlphaFoldDB" id="A0A3D9L8W2"/>
<dbReference type="EMBL" id="QREG01000003">
    <property type="protein sequence ID" value="REE01716.1"/>
    <property type="molecule type" value="Genomic_DNA"/>
</dbReference>
<dbReference type="RefSeq" id="WP_115866993.1">
    <property type="nucleotide sequence ID" value="NZ_QREG01000003.1"/>
</dbReference>
<gene>
    <name evidence="2" type="ORF">C7460_103233</name>
</gene>
<keyword evidence="3" id="KW-1185">Reference proteome</keyword>
<name>A0A3D9L8W2_MARFU</name>
<accession>A0A3D9L8W2</accession>
<dbReference type="OrthoDB" id="9810174at2"/>
<evidence type="ECO:0000313" key="2">
    <source>
        <dbReference type="EMBL" id="REE01716.1"/>
    </source>
</evidence>
<comment type="caution">
    <text evidence="2">The sequence shown here is derived from an EMBL/GenBank/DDBJ whole genome shotgun (WGS) entry which is preliminary data.</text>
</comment>
<sequence length="221" mass="22952">MTDPFLGQISILSYDWAPNYWALCNGEIVSIVDNSALYSLVGTAFGGDGRTSFGLPDLRGRAPIHYAAAPPPGFTYAYPFGYFGGKELNTLTVDNLPAHSHAINSASVNATITTTASADTSGLIGTVKSFGGPPSTNNPTDAYNAFTLGGNSYAATSNEKMADGNVEISGSVEVTVNSQLTNGVVTGSTEFSGAGEAISNRQPFLALNFVIAMDGTYPSRP</sequence>
<dbReference type="InterPro" id="IPR037053">
    <property type="entry name" value="Phage_tail_collar_dom_sf"/>
</dbReference>
<feature type="domain" description="Phage tail collar" evidence="1">
    <location>
        <begin position="7"/>
        <end position="63"/>
    </location>
</feature>
<evidence type="ECO:0000259" key="1">
    <source>
        <dbReference type="Pfam" id="PF07484"/>
    </source>
</evidence>
<evidence type="ECO:0000313" key="3">
    <source>
        <dbReference type="Proteomes" id="UP000256779"/>
    </source>
</evidence>
<dbReference type="Pfam" id="PF07484">
    <property type="entry name" value="Collar"/>
    <property type="match status" value="1"/>
</dbReference>
<dbReference type="SUPFAM" id="SSF88874">
    <property type="entry name" value="Receptor-binding domain of short tail fibre protein gp12"/>
    <property type="match status" value="1"/>
</dbReference>
<dbReference type="Proteomes" id="UP000256779">
    <property type="component" value="Unassembled WGS sequence"/>
</dbReference>